<keyword evidence="5" id="KW-1185">Reference proteome</keyword>
<feature type="domain" description="Carrier" evidence="3">
    <location>
        <begin position="9"/>
        <end position="87"/>
    </location>
</feature>
<comment type="caution">
    <text evidence="4">The sequence shown here is derived from an EMBL/GenBank/DDBJ whole genome shotgun (WGS) entry which is preliminary data.</text>
</comment>
<dbReference type="InterPro" id="IPR009081">
    <property type="entry name" value="PP-bd_ACP"/>
</dbReference>
<dbReference type="SMART" id="SM00823">
    <property type="entry name" value="PKS_PP"/>
    <property type="match status" value="1"/>
</dbReference>
<name>A0A9W5XIZ6_9ACTN</name>
<protein>
    <recommendedName>
        <fullName evidence="3">Carrier domain-containing protein</fullName>
    </recommendedName>
</protein>
<dbReference type="EMBL" id="BOPD01000011">
    <property type="protein sequence ID" value="GIJ32871.1"/>
    <property type="molecule type" value="Genomic_DNA"/>
</dbReference>
<keyword evidence="2" id="KW-0597">Phosphoprotein</keyword>
<dbReference type="RefSeq" id="WP_093405745.1">
    <property type="nucleotide sequence ID" value="NZ_BOPD01000011.1"/>
</dbReference>
<dbReference type="PROSITE" id="PS50075">
    <property type="entry name" value="CARRIER"/>
    <property type="match status" value="1"/>
</dbReference>
<organism evidence="4 5">
    <name type="scientific">Micromonospora sediminimaris</name>
    <dbReference type="NCBI Taxonomy" id="547162"/>
    <lineage>
        <taxon>Bacteria</taxon>
        <taxon>Bacillati</taxon>
        <taxon>Actinomycetota</taxon>
        <taxon>Actinomycetes</taxon>
        <taxon>Micromonosporales</taxon>
        <taxon>Micromonosporaceae</taxon>
        <taxon>Micromonospora</taxon>
    </lineage>
</organism>
<accession>A0A9W5XIZ6</accession>
<dbReference type="Gene3D" id="1.10.1200.10">
    <property type="entry name" value="ACP-like"/>
    <property type="match status" value="1"/>
</dbReference>
<reference evidence="4" key="1">
    <citation type="submission" date="2021-01" db="EMBL/GenBank/DDBJ databases">
        <title>Whole genome shotgun sequence of Verrucosispora sediminis NBRC 107745.</title>
        <authorList>
            <person name="Komaki H."/>
            <person name="Tamura T."/>
        </authorList>
    </citation>
    <scope>NUCLEOTIDE SEQUENCE</scope>
    <source>
        <strain evidence="4">NBRC 107745</strain>
    </source>
</reference>
<keyword evidence="1" id="KW-0596">Phosphopantetheine</keyword>
<dbReference type="Pfam" id="PF00550">
    <property type="entry name" value="PP-binding"/>
    <property type="match status" value="1"/>
</dbReference>
<dbReference type="AlphaFoldDB" id="A0A9W5XIZ6"/>
<evidence type="ECO:0000313" key="5">
    <source>
        <dbReference type="Proteomes" id="UP000607311"/>
    </source>
</evidence>
<proteinExistence type="predicted"/>
<dbReference type="Proteomes" id="UP000607311">
    <property type="component" value="Unassembled WGS sequence"/>
</dbReference>
<sequence length="88" mass="9468">MENVHSDTTIDEKVLDVVATRVLTVPPTDAAARYTAAMRLADLGIDSLVMAELIIEFEQELGILLDVVAVDRMDTLGDLCQALRPAAG</sequence>
<dbReference type="InterPro" id="IPR036736">
    <property type="entry name" value="ACP-like_sf"/>
</dbReference>
<dbReference type="GO" id="GO:0031177">
    <property type="term" value="F:phosphopantetheine binding"/>
    <property type="evidence" value="ECO:0007669"/>
    <property type="project" value="InterPro"/>
</dbReference>
<evidence type="ECO:0000256" key="1">
    <source>
        <dbReference type="ARBA" id="ARBA00022450"/>
    </source>
</evidence>
<dbReference type="SUPFAM" id="SSF47336">
    <property type="entry name" value="ACP-like"/>
    <property type="match status" value="1"/>
</dbReference>
<evidence type="ECO:0000313" key="4">
    <source>
        <dbReference type="EMBL" id="GIJ32871.1"/>
    </source>
</evidence>
<dbReference type="OrthoDB" id="3397137at2"/>
<evidence type="ECO:0000259" key="3">
    <source>
        <dbReference type="PROSITE" id="PS50075"/>
    </source>
</evidence>
<evidence type="ECO:0000256" key="2">
    <source>
        <dbReference type="ARBA" id="ARBA00022553"/>
    </source>
</evidence>
<gene>
    <name evidence="4" type="ORF">Vse01_20190</name>
</gene>
<dbReference type="InterPro" id="IPR020806">
    <property type="entry name" value="PKS_PP-bd"/>
</dbReference>